<dbReference type="KEGG" id="mng:MNEG_4909"/>
<protein>
    <recommendedName>
        <fullName evidence="4">Major facilitator superfamily (MFS) profile domain-containing protein</fullName>
    </recommendedName>
</protein>
<dbReference type="EMBL" id="KK100925">
    <property type="protein sequence ID" value="KIZ03046.1"/>
    <property type="molecule type" value="Genomic_DNA"/>
</dbReference>
<proteinExistence type="predicted"/>
<dbReference type="Gene3D" id="1.20.1250.20">
    <property type="entry name" value="MFS general substrate transporter like domains"/>
    <property type="match status" value="1"/>
</dbReference>
<evidence type="ECO:0000313" key="3">
    <source>
        <dbReference type="Proteomes" id="UP000054498"/>
    </source>
</evidence>
<dbReference type="PANTHER" id="PTHR23525">
    <property type="entry name" value="TRANSPORTER, PUTATIVE-RELATED"/>
    <property type="match status" value="1"/>
</dbReference>
<dbReference type="PANTHER" id="PTHR23525:SF1">
    <property type="entry name" value="NODULIN-LIKE DOMAIN-CONTAINING PROTEIN"/>
    <property type="match status" value="1"/>
</dbReference>
<dbReference type="InterPro" id="IPR036259">
    <property type="entry name" value="MFS_trans_sf"/>
</dbReference>
<dbReference type="OrthoDB" id="541403at2759"/>
<keyword evidence="1" id="KW-0732">Signal</keyword>
<evidence type="ECO:0008006" key="4">
    <source>
        <dbReference type="Google" id="ProtNLM"/>
    </source>
</evidence>
<dbReference type="Proteomes" id="UP000054498">
    <property type="component" value="Unassembled WGS sequence"/>
</dbReference>
<feature type="chain" id="PRO_5002265346" description="Major facilitator superfamily (MFS) profile domain-containing protein" evidence="1">
    <location>
        <begin position="31"/>
        <end position="234"/>
    </location>
</feature>
<evidence type="ECO:0000313" key="2">
    <source>
        <dbReference type="EMBL" id="KIZ03046.1"/>
    </source>
</evidence>
<dbReference type="RefSeq" id="XP_013902065.1">
    <property type="nucleotide sequence ID" value="XM_014046611.1"/>
</dbReference>
<name>A0A0D2NCB2_9CHLO</name>
<gene>
    <name evidence="2" type="ORF">MNEG_4909</name>
</gene>
<reference evidence="2 3" key="1">
    <citation type="journal article" date="2013" name="BMC Genomics">
        <title>Reconstruction of the lipid metabolism for the microalga Monoraphidium neglectum from its genome sequence reveals characteristics suitable for biofuel production.</title>
        <authorList>
            <person name="Bogen C."/>
            <person name="Al-Dilaimi A."/>
            <person name="Albersmeier A."/>
            <person name="Wichmann J."/>
            <person name="Grundmann M."/>
            <person name="Rupp O."/>
            <person name="Lauersen K.J."/>
            <person name="Blifernez-Klassen O."/>
            <person name="Kalinowski J."/>
            <person name="Goesmann A."/>
            <person name="Mussgnug J.H."/>
            <person name="Kruse O."/>
        </authorList>
    </citation>
    <scope>NUCLEOTIDE SEQUENCE [LARGE SCALE GENOMIC DNA]</scope>
    <source>
        <strain evidence="2 3">SAG 48.87</strain>
    </source>
</reference>
<sequence>MATLRALAAGEAQRFNLLCVALALWGMAQGSGPVLDALFADSVATGSRAGVYTANQIAGFLSRAVGPLLSACLFARGGNQWSLAVLGRVMLAGQLIALAPSCLMLFFLPSDLGAEMVPLGLTLCSVAARAVSRRTGRVQTIAAFKATGISLLVTIAARRDLWRRPALMLPIYVARTCLMNATPALQKSILMDYAPKSQRGRWNSLDAVTSFGWSGSALVGGYVIRCHGFDAVFL</sequence>
<organism evidence="2 3">
    <name type="scientific">Monoraphidium neglectum</name>
    <dbReference type="NCBI Taxonomy" id="145388"/>
    <lineage>
        <taxon>Eukaryota</taxon>
        <taxon>Viridiplantae</taxon>
        <taxon>Chlorophyta</taxon>
        <taxon>core chlorophytes</taxon>
        <taxon>Chlorophyceae</taxon>
        <taxon>CS clade</taxon>
        <taxon>Sphaeropleales</taxon>
        <taxon>Selenastraceae</taxon>
        <taxon>Monoraphidium</taxon>
    </lineage>
</organism>
<dbReference type="SUPFAM" id="SSF103473">
    <property type="entry name" value="MFS general substrate transporter"/>
    <property type="match status" value="1"/>
</dbReference>
<evidence type="ECO:0000256" key="1">
    <source>
        <dbReference type="SAM" id="SignalP"/>
    </source>
</evidence>
<feature type="signal peptide" evidence="1">
    <location>
        <begin position="1"/>
        <end position="30"/>
    </location>
</feature>
<accession>A0A0D2NCB2</accession>
<dbReference type="GeneID" id="25737786"/>
<dbReference type="AlphaFoldDB" id="A0A0D2NCB2"/>
<keyword evidence="3" id="KW-1185">Reference proteome</keyword>